<reference evidence="1" key="1">
    <citation type="journal article" date="2020" name="bioRxiv">
        <title>Comparative genomics of Chlamydomonas.</title>
        <authorList>
            <person name="Craig R.J."/>
            <person name="Hasan A.R."/>
            <person name="Ness R.W."/>
            <person name="Keightley P.D."/>
        </authorList>
    </citation>
    <scope>NUCLEOTIDE SEQUENCE</scope>
    <source>
        <strain evidence="1">SAG 7.73</strain>
    </source>
</reference>
<protein>
    <submittedName>
        <fullName evidence="1">Uncharacterized protein</fullName>
    </submittedName>
</protein>
<evidence type="ECO:0000313" key="1">
    <source>
        <dbReference type="EMBL" id="KAG2428457.1"/>
    </source>
</evidence>
<sequence length="279" mass="30845">MQLRIGFNVRLASPCARRTKAAVAWKAKDITRAPTAVPWFGKATGWQGSRVGSRVAVAAAADPIGDELFRVVDGIPARYRTPIFKIFWKLQAQASRAKGDEMTTRADEVTAKTEEAKCLALELLGTSNKLHKTERMLLRALSTAGVVNARSFLEYIAELWKKDTPGGPGKRQDIFKEGLRKRPDLVECLRRQVPSWVIADPEADPKKMEAKTVDNMASQIEAIIKSSNNDIHHFDTVTGLVLHRTGDNGPTVESLACIAQFMGVPYCIVEKKDDDDTRA</sequence>
<keyword evidence="2" id="KW-1185">Reference proteome</keyword>
<dbReference type="AlphaFoldDB" id="A0A835VT97"/>
<proteinExistence type="predicted"/>
<dbReference type="Proteomes" id="UP000650467">
    <property type="component" value="Unassembled WGS sequence"/>
</dbReference>
<accession>A0A835VT97</accession>
<gene>
    <name evidence="1" type="ORF">HXX76_011576</name>
</gene>
<dbReference type="EMBL" id="JAEHOC010000034">
    <property type="protein sequence ID" value="KAG2428457.1"/>
    <property type="molecule type" value="Genomic_DNA"/>
</dbReference>
<evidence type="ECO:0000313" key="2">
    <source>
        <dbReference type="Proteomes" id="UP000650467"/>
    </source>
</evidence>
<organism evidence="1 2">
    <name type="scientific">Chlamydomonas incerta</name>
    <dbReference type="NCBI Taxonomy" id="51695"/>
    <lineage>
        <taxon>Eukaryota</taxon>
        <taxon>Viridiplantae</taxon>
        <taxon>Chlorophyta</taxon>
        <taxon>core chlorophytes</taxon>
        <taxon>Chlorophyceae</taxon>
        <taxon>CS clade</taxon>
        <taxon>Chlamydomonadales</taxon>
        <taxon>Chlamydomonadaceae</taxon>
        <taxon>Chlamydomonas</taxon>
    </lineage>
</organism>
<comment type="caution">
    <text evidence="1">The sequence shown here is derived from an EMBL/GenBank/DDBJ whole genome shotgun (WGS) entry which is preliminary data.</text>
</comment>
<name>A0A835VT97_CHLIN</name>
<dbReference type="OrthoDB" id="541717at2759"/>